<feature type="transmembrane region" description="Helical" evidence="1">
    <location>
        <begin position="12"/>
        <end position="32"/>
    </location>
</feature>
<protein>
    <submittedName>
        <fullName evidence="2">Uncharacterized protein</fullName>
    </submittedName>
</protein>
<reference evidence="2" key="1">
    <citation type="submission" date="2023-05" db="EMBL/GenBank/DDBJ databases">
        <title>Metabolic capabilities are highly conserved among human nasal-associated Corynebacterium species in pangenomic analyses.</title>
        <authorList>
            <person name="Tran T.H."/>
            <person name="Roberts A.Q."/>
            <person name="Escapa I.F."/>
            <person name="Gao W."/>
            <person name="Conlan S."/>
            <person name="Kong H."/>
            <person name="Segre J.A."/>
            <person name="Kelly M.S."/>
            <person name="Lemon K.P."/>
        </authorList>
    </citation>
    <scope>NUCLEOTIDE SEQUENCE</scope>
    <source>
        <strain evidence="2">KPL2618</strain>
    </source>
</reference>
<name>A0AAP4BZQ1_9CORY</name>
<proteinExistence type="predicted"/>
<dbReference type="EMBL" id="JASNVU010000010">
    <property type="protein sequence ID" value="MDK4335444.1"/>
    <property type="molecule type" value="Genomic_DNA"/>
</dbReference>
<evidence type="ECO:0000313" key="3">
    <source>
        <dbReference type="Proteomes" id="UP001230317"/>
    </source>
</evidence>
<keyword evidence="1" id="KW-0472">Membrane</keyword>
<comment type="caution">
    <text evidence="2">The sequence shown here is derived from an EMBL/GenBank/DDBJ whole genome shotgun (WGS) entry which is preliminary data.</text>
</comment>
<keyword evidence="1" id="KW-0812">Transmembrane</keyword>
<evidence type="ECO:0000313" key="2">
    <source>
        <dbReference type="EMBL" id="MDK4335444.1"/>
    </source>
</evidence>
<dbReference type="Proteomes" id="UP001230317">
    <property type="component" value="Unassembled WGS sequence"/>
</dbReference>
<keyword evidence="1" id="KW-1133">Transmembrane helix</keyword>
<feature type="transmembrane region" description="Helical" evidence="1">
    <location>
        <begin position="38"/>
        <end position="58"/>
    </location>
</feature>
<sequence>MNKKNSGPRRIAWAFAAAGAIAFILGIIRMLSMDPVEWRILPEFFIATTLAGFSIAFFRYED</sequence>
<gene>
    <name evidence="2" type="ORF">QPX58_08495</name>
</gene>
<dbReference type="RefSeq" id="WP_005285316.1">
    <property type="nucleotide sequence ID" value="NZ_CP100377.1"/>
</dbReference>
<evidence type="ECO:0000256" key="1">
    <source>
        <dbReference type="SAM" id="Phobius"/>
    </source>
</evidence>
<organism evidence="2 3">
    <name type="scientific">Corynebacterium accolens</name>
    <dbReference type="NCBI Taxonomy" id="38284"/>
    <lineage>
        <taxon>Bacteria</taxon>
        <taxon>Bacillati</taxon>
        <taxon>Actinomycetota</taxon>
        <taxon>Actinomycetes</taxon>
        <taxon>Mycobacteriales</taxon>
        <taxon>Corynebacteriaceae</taxon>
        <taxon>Corynebacterium</taxon>
    </lineage>
</organism>
<dbReference type="AlphaFoldDB" id="A0AAP4BZQ1"/>
<accession>A0AAP4BZQ1</accession>